<evidence type="ECO:0000256" key="4">
    <source>
        <dbReference type="ARBA" id="ARBA00022801"/>
    </source>
</evidence>
<feature type="transmembrane region" description="Helical" evidence="9">
    <location>
        <begin position="133"/>
        <end position="159"/>
    </location>
</feature>
<feature type="region of interest" description="Disordered" evidence="8">
    <location>
        <begin position="523"/>
        <end position="550"/>
    </location>
</feature>
<comment type="subcellular location">
    <subcellularLocation>
        <location evidence="1">Endoplasmic reticulum membrane</location>
        <topology evidence="1">Multi-pass membrane protein</topology>
    </subcellularLocation>
</comment>
<keyword evidence="7 9" id="KW-0472">Membrane</keyword>
<dbReference type="GO" id="GO:0006465">
    <property type="term" value="P:signal peptide processing"/>
    <property type="evidence" value="ECO:0007669"/>
    <property type="project" value="TreeGrafter"/>
</dbReference>
<dbReference type="EMBL" id="JAGIXG020000056">
    <property type="protein sequence ID" value="KAI6778918.1"/>
    <property type="molecule type" value="Genomic_DNA"/>
</dbReference>
<evidence type="ECO:0000256" key="2">
    <source>
        <dbReference type="ARBA" id="ARBA00006859"/>
    </source>
</evidence>
<dbReference type="PANTHER" id="PTHR12174">
    <property type="entry name" value="SIGNAL PEPTIDE PEPTIDASE"/>
    <property type="match status" value="1"/>
</dbReference>
<dbReference type="PANTHER" id="PTHR12174:SF23">
    <property type="entry name" value="MINOR HISTOCOMPATIBILITY ANTIGEN H13"/>
    <property type="match status" value="1"/>
</dbReference>
<feature type="region of interest" description="Disordered" evidence="8">
    <location>
        <begin position="63"/>
        <end position="88"/>
    </location>
</feature>
<feature type="transmembrane region" description="Helical" evidence="9">
    <location>
        <begin position="336"/>
        <end position="355"/>
    </location>
</feature>
<evidence type="ECO:0000256" key="6">
    <source>
        <dbReference type="ARBA" id="ARBA00022989"/>
    </source>
</evidence>
<dbReference type="GO" id="GO:0098553">
    <property type="term" value="C:lumenal side of endoplasmic reticulum membrane"/>
    <property type="evidence" value="ECO:0007669"/>
    <property type="project" value="TreeGrafter"/>
</dbReference>
<dbReference type="InterPro" id="IPR007369">
    <property type="entry name" value="Peptidase_A22B_SPP"/>
</dbReference>
<accession>A0A9P9XW29</accession>
<evidence type="ECO:0000256" key="1">
    <source>
        <dbReference type="ARBA" id="ARBA00004477"/>
    </source>
</evidence>
<dbReference type="GO" id="GO:0033619">
    <property type="term" value="P:membrane protein proteolysis"/>
    <property type="evidence" value="ECO:0007669"/>
    <property type="project" value="TreeGrafter"/>
</dbReference>
<keyword evidence="6 9" id="KW-1133">Transmembrane helix</keyword>
<protein>
    <submittedName>
        <fullName evidence="10">Intramembrane protease-like protein</fullName>
    </submittedName>
</protein>
<dbReference type="AlphaFoldDB" id="A0A9P9XW29"/>
<reference evidence="10" key="2">
    <citation type="submission" date="2022-07" db="EMBL/GenBank/DDBJ databases">
        <authorList>
            <person name="Goncalves M.F.M."/>
            <person name="Hilario S."/>
            <person name="Van De Peer Y."/>
            <person name="Esteves A.C."/>
            <person name="Alves A."/>
        </authorList>
    </citation>
    <scope>NUCLEOTIDE SEQUENCE</scope>
    <source>
        <strain evidence="10">MUM 19.33</strain>
    </source>
</reference>
<keyword evidence="10" id="KW-0645">Protease</keyword>
<dbReference type="GeneID" id="75830346"/>
<evidence type="ECO:0000313" key="10">
    <source>
        <dbReference type="EMBL" id="KAI6778918.1"/>
    </source>
</evidence>
<gene>
    <name evidence="10" type="ORF">J7T54_003854</name>
</gene>
<reference evidence="10" key="1">
    <citation type="journal article" date="2021" name="J Fungi (Basel)">
        <title>Genomic and Metabolomic Analyses of the Marine Fungus Emericellopsis cladophorae: Insights into Saltwater Adaptability Mechanisms and Its Biosynthetic Potential.</title>
        <authorList>
            <person name="Goncalves M.F.M."/>
            <person name="Hilario S."/>
            <person name="Van de Peer Y."/>
            <person name="Esteves A.C."/>
            <person name="Alves A."/>
        </authorList>
    </citation>
    <scope>NUCLEOTIDE SEQUENCE</scope>
    <source>
        <strain evidence="10">MUM 19.33</strain>
    </source>
</reference>
<feature type="transmembrane region" description="Helical" evidence="9">
    <location>
        <begin position="462"/>
        <end position="480"/>
    </location>
</feature>
<organism evidence="10 11">
    <name type="scientific">Emericellopsis cladophorae</name>
    <dbReference type="NCBI Taxonomy" id="2686198"/>
    <lineage>
        <taxon>Eukaryota</taxon>
        <taxon>Fungi</taxon>
        <taxon>Dikarya</taxon>
        <taxon>Ascomycota</taxon>
        <taxon>Pezizomycotina</taxon>
        <taxon>Sordariomycetes</taxon>
        <taxon>Hypocreomycetidae</taxon>
        <taxon>Hypocreales</taxon>
        <taxon>Bionectriaceae</taxon>
        <taxon>Emericellopsis</taxon>
    </lineage>
</organism>
<feature type="transmembrane region" description="Helical" evidence="9">
    <location>
        <begin position="100"/>
        <end position="121"/>
    </location>
</feature>
<proteinExistence type="inferred from homology"/>
<evidence type="ECO:0000256" key="9">
    <source>
        <dbReference type="SAM" id="Phobius"/>
    </source>
</evidence>
<dbReference type="Pfam" id="PF04258">
    <property type="entry name" value="Peptidase_A22B"/>
    <property type="match status" value="1"/>
</dbReference>
<dbReference type="GO" id="GO:0042500">
    <property type="term" value="F:aspartic endopeptidase activity, intramembrane cleaving"/>
    <property type="evidence" value="ECO:0007669"/>
    <property type="project" value="InterPro"/>
</dbReference>
<keyword evidence="11" id="KW-1185">Reference proteome</keyword>
<dbReference type="Proteomes" id="UP001055219">
    <property type="component" value="Unassembled WGS sequence"/>
</dbReference>
<feature type="transmembrane region" description="Helical" evidence="9">
    <location>
        <begin position="434"/>
        <end position="456"/>
    </location>
</feature>
<sequence length="574" mass="63593">MDNNITASGALNGTLDAHNATISASQETVWSLLQDFSFLALEAQLVLGALGIIYVGAHASLHRPPSAAAPTRQKGTKKNDDHGDHRDDERITQGLELSDAIMFPVMAGIMLVGLYYLIQYLQDPEILNKVLRWYISTMSIVSLFSLYAHGMGLVVGFIFPRYWRGRDGVLRKANQATRQVSLCDDVGNVSHPGKDGDSPLPGVLSCLPLGKRAGKAAWDARELVMRQWLFKFYVHGMGDEKAKIKLTHMIAFFASIATALIYSSTSSSFLSNVLGYGLCYGSFLVLSPTDLLIGSLVLSGLFVYDIVMVFYTPYMVTVATTLDVPIKLTFKAASRQSILGLGDIVLPGLLMAWALRLDLWLHYQRKVKYEPTELQIREKDDSGTVVIRKEMKHREIKPPYVTAQGAWGERFWTGVFGRKPMPAEISASKFPKTYFYATVIGYALGMAATLSMLLVFKRGQPALLYLVPGVLGSLYVTAFARGEMKLIWGYTEDGSIDTKDVVVEVDADGRATKRIGEMKDGVVDTTKDDKKKKDEREEEAKKKDDEAKRIKDAKMKESHKVFNISLETMPVAPG</sequence>
<dbReference type="SMART" id="SM00730">
    <property type="entry name" value="PSN"/>
    <property type="match status" value="1"/>
</dbReference>
<feature type="transmembrane region" description="Helical" evidence="9">
    <location>
        <begin position="36"/>
        <end position="57"/>
    </location>
</feature>
<evidence type="ECO:0000256" key="7">
    <source>
        <dbReference type="ARBA" id="ARBA00023136"/>
    </source>
</evidence>
<keyword evidence="3 9" id="KW-0812">Transmembrane</keyword>
<name>A0A9P9XW29_9HYPO</name>
<feature type="transmembrane region" description="Helical" evidence="9">
    <location>
        <begin position="246"/>
        <end position="263"/>
    </location>
</feature>
<evidence type="ECO:0000256" key="5">
    <source>
        <dbReference type="ARBA" id="ARBA00022824"/>
    </source>
</evidence>
<keyword evidence="5" id="KW-0256">Endoplasmic reticulum</keyword>
<dbReference type="GO" id="GO:0098554">
    <property type="term" value="C:cytoplasmic side of endoplasmic reticulum membrane"/>
    <property type="evidence" value="ECO:0007669"/>
    <property type="project" value="TreeGrafter"/>
</dbReference>
<dbReference type="OrthoDB" id="29661at2759"/>
<evidence type="ECO:0000313" key="11">
    <source>
        <dbReference type="Proteomes" id="UP001055219"/>
    </source>
</evidence>
<keyword evidence="4" id="KW-0378">Hydrolase</keyword>
<dbReference type="RefSeq" id="XP_051359774.1">
    <property type="nucleotide sequence ID" value="XM_051509198.1"/>
</dbReference>
<dbReference type="InterPro" id="IPR006639">
    <property type="entry name" value="Preselin/SPP"/>
</dbReference>
<comment type="similarity">
    <text evidence="2">Belongs to the peptidase A22B family.</text>
</comment>
<comment type="caution">
    <text evidence="10">The sequence shown here is derived from an EMBL/GenBank/DDBJ whole genome shotgun (WGS) entry which is preliminary data.</text>
</comment>
<feature type="transmembrane region" description="Helical" evidence="9">
    <location>
        <begin position="293"/>
        <end position="316"/>
    </location>
</feature>
<feature type="compositionally biased region" description="Basic and acidic residues" evidence="8">
    <location>
        <begin position="77"/>
        <end position="88"/>
    </location>
</feature>
<evidence type="ECO:0000256" key="8">
    <source>
        <dbReference type="SAM" id="MobiDB-lite"/>
    </source>
</evidence>
<evidence type="ECO:0000256" key="3">
    <source>
        <dbReference type="ARBA" id="ARBA00022692"/>
    </source>
</evidence>